<dbReference type="Proteomes" id="UP001279553">
    <property type="component" value="Unassembled WGS sequence"/>
</dbReference>
<name>A0AAW9DU64_ACIAO</name>
<dbReference type="InterPro" id="IPR044031">
    <property type="entry name" value="TssC1_N"/>
</dbReference>
<dbReference type="NCBIfam" id="TIGR03355">
    <property type="entry name" value="VI_chp_2"/>
    <property type="match status" value="1"/>
</dbReference>
<evidence type="ECO:0000259" key="1">
    <source>
        <dbReference type="Pfam" id="PF05943"/>
    </source>
</evidence>
<feature type="domain" description="TssC1 N-terminal" evidence="1">
    <location>
        <begin position="67"/>
        <end position="376"/>
    </location>
</feature>
<feature type="domain" description="TssC1 C-terminal" evidence="2">
    <location>
        <begin position="389"/>
        <end position="499"/>
    </location>
</feature>
<evidence type="ECO:0000313" key="4">
    <source>
        <dbReference type="Proteomes" id="UP001279553"/>
    </source>
</evidence>
<dbReference type="AlphaFoldDB" id="A0AAW9DU64"/>
<dbReference type="RefSeq" id="WP_319615023.1">
    <property type="nucleotide sequence ID" value="NZ_JAWXYB010000018.1"/>
</dbReference>
<evidence type="ECO:0000313" key="3">
    <source>
        <dbReference type="EMBL" id="MDX5932177.1"/>
    </source>
</evidence>
<protein>
    <submittedName>
        <fullName evidence="3">Type VI secretion system contractile sheath large subunit</fullName>
    </submittedName>
</protein>
<dbReference type="PANTHER" id="PTHR35565">
    <property type="entry name" value="CYTOPLASMIC PROTEIN-RELATED"/>
    <property type="match status" value="1"/>
</dbReference>
<dbReference type="InterPro" id="IPR010269">
    <property type="entry name" value="T6SS_TssC-like"/>
</dbReference>
<dbReference type="Pfam" id="PF18945">
    <property type="entry name" value="VipB_2"/>
    <property type="match status" value="1"/>
</dbReference>
<reference evidence="3 4" key="1">
    <citation type="submission" date="2023-11" db="EMBL/GenBank/DDBJ databases">
        <title>MicrobeMod: A computational toolkit for identifying prokaryotic methylation and restriction-modification with nanopore sequencing.</title>
        <authorList>
            <person name="Crits-Christoph A."/>
            <person name="Kang S.C."/>
            <person name="Lee H."/>
            <person name="Ostrov N."/>
        </authorList>
    </citation>
    <scope>NUCLEOTIDE SEQUENCE [LARGE SCALE GENOMIC DNA]</scope>
    <source>
        <strain evidence="3 4">DSMZ 700</strain>
    </source>
</reference>
<evidence type="ECO:0000259" key="2">
    <source>
        <dbReference type="Pfam" id="PF18945"/>
    </source>
</evidence>
<sequence length="505" mass="55386">MSGAAGEAPRLREVALAGHYFGDRHHAEAGDLARFLTAPAASALMLWFGADAATLLRDPARFRALLDHDIATIDAMLTAAINSILHHPRFTRLEGSWRGLAWLVTRTEVSDRLKLRVLQASWPELCRDLERAAEFDQSQIFRRIYEDEFGTPGGEPYGLLVMDYDIRHRPGPGAPTDDVSALAGLSAIAAAAFAPMIFSAAPALFGVDRMADLSGVADPAAQFSGPEHLRFRNLGTREDMRFIGLALPRLRARPGWDEQPEAERGFRYVEQIDNADDIVWFAAGYAIAHTVARAMATYDWPADMRGYIQDWPGSGLITIGTAPHFSPDSAEGQARFEAEIALTDTQERALVDAGMMALSSLAFGGQTVLGAARSLQTPRRYAGRNAEAADANARLSAQFNTIVCVARFAHFIKVMGRDMTGAFRTASEIERELTTWLRRYANANKDAGPEMRARYPLLDARVEVREHATKPGSFGCTIHLQPHYQLDDISASFRLVTELSAPGSV</sequence>
<comment type="caution">
    <text evidence="3">The sequence shown here is derived from an EMBL/GenBank/DDBJ whole genome shotgun (WGS) entry which is preliminary data.</text>
</comment>
<gene>
    <name evidence="3" type="primary">tssC</name>
    <name evidence="3" type="ORF">SIL87_15580</name>
</gene>
<dbReference type="EMBL" id="JAWXYB010000018">
    <property type="protein sequence ID" value="MDX5932177.1"/>
    <property type="molecule type" value="Genomic_DNA"/>
</dbReference>
<keyword evidence="4" id="KW-1185">Reference proteome</keyword>
<dbReference type="Pfam" id="PF05943">
    <property type="entry name" value="VipB"/>
    <property type="match status" value="1"/>
</dbReference>
<proteinExistence type="predicted"/>
<dbReference type="PANTHER" id="PTHR35565:SF3">
    <property type="entry name" value="TYPE VI SECRETION SYSTEM SHEATH PROTEIN TSSC1"/>
    <property type="match status" value="1"/>
</dbReference>
<accession>A0AAW9DU64</accession>
<organism evidence="3 4">
    <name type="scientific">Acidiphilium acidophilum</name>
    <name type="common">Thiobacillus acidophilus</name>
    <dbReference type="NCBI Taxonomy" id="76588"/>
    <lineage>
        <taxon>Bacteria</taxon>
        <taxon>Pseudomonadati</taxon>
        <taxon>Pseudomonadota</taxon>
        <taxon>Alphaproteobacteria</taxon>
        <taxon>Acetobacterales</taxon>
        <taxon>Acidocellaceae</taxon>
        <taxon>Acidiphilium</taxon>
    </lineage>
</organism>
<dbReference type="InterPro" id="IPR044032">
    <property type="entry name" value="TssC1_C"/>
</dbReference>